<dbReference type="SUPFAM" id="SSF53448">
    <property type="entry name" value="Nucleotide-diphospho-sugar transferases"/>
    <property type="match status" value="1"/>
</dbReference>
<dbReference type="InterPro" id="IPR029044">
    <property type="entry name" value="Nucleotide-diphossugar_trans"/>
</dbReference>
<dbReference type="Proteomes" id="UP000199315">
    <property type="component" value="Unassembled WGS sequence"/>
</dbReference>
<dbReference type="Gene3D" id="3.90.550.10">
    <property type="entry name" value="Spore Coat Polysaccharide Biosynthesis Protein SpsA, Chain A"/>
    <property type="match status" value="1"/>
</dbReference>
<reference evidence="2 3" key="1">
    <citation type="submission" date="2016-09" db="EMBL/GenBank/DDBJ databases">
        <authorList>
            <person name="Capua I."/>
            <person name="De Benedictis P."/>
            <person name="Joannis T."/>
            <person name="Lombin L.H."/>
            <person name="Cattoli G."/>
        </authorList>
    </citation>
    <scope>NUCLEOTIDE SEQUENCE [LARGE SCALE GENOMIC DNA]</scope>
    <source>
        <strain evidence="2 3">GluBS11</strain>
    </source>
</reference>
<sequence length="346" mass="39640">MENSESLFCCLLPFCKAEWSRTGAKSRPGIKESSFGKEDSMEKTFTVDLIVPAYKPGRELDLLLEKIQEQTHKVRKIILVNTEKAYLDENRYKDIKNLQIHHIKKSEFDHGRTRDFGAKLSDADILVFMTQDAVPKNERLIENLLRPFANPEIGAAYARQLPADDCREVEKFTRAFNYPAQSSVKSLKDLDRLGIKTFFCSNVCAAYRRDLYESLGGFVKKTIFNEDMIFAGNIIKSGKSIAYAADAEVVHSHNYGNMEQLRRNFDLAVSQEDHPEVFAGVKSESEGIKLVKKSAAHLVRIGKPWLIPDLIIKSGFKFIGYKLGRKYRSLPQWLINRLTMNRAYWL</sequence>
<dbReference type="GO" id="GO:0016740">
    <property type="term" value="F:transferase activity"/>
    <property type="evidence" value="ECO:0007669"/>
    <property type="project" value="UniProtKB-KW"/>
</dbReference>
<dbReference type="CDD" id="cd00761">
    <property type="entry name" value="Glyco_tranf_GTA_type"/>
    <property type="match status" value="1"/>
</dbReference>
<keyword evidence="2" id="KW-0808">Transferase</keyword>
<name>A0A1D3TQD2_9FIRM</name>
<dbReference type="RefSeq" id="WP_330387803.1">
    <property type="nucleotide sequence ID" value="NZ_FMKA01000002.1"/>
</dbReference>
<dbReference type="InterPro" id="IPR001173">
    <property type="entry name" value="Glyco_trans_2-like"/>
</dbReference>
<evidence type="ECO:0000313" key="2">
    <source>
        <dbReference type="EMBL" id="SCP95769.1"/>
    </source>
</evidence>
<dbReference type="GO" id="GO:0044010">
    <property type="term" value="P:single-species biofilm formation"/>
    <property type="evidence" value="ECO:0007669"/>
    <property type="project" value="TreeGrafter"/>
</dbReference>
<proteinExistence type="predicted"/>
<dbReference type="STRING" id="1619234.SAMN05421730_1002186"/>
<dbReference type="PANTHER" id="PTHR43685">
    <property type="entry name" value="GLYCOSYLTRANSFERASE"/>
    <property type="match status" value="1"/>
</dbReference>
<dbReference type="Pfam" id="PF00535">
    <property type="entry name" value="Glycos_transf_2"/>
    <property type="match status" value="1"/>
</dbReference>
<evidence type="ECO:0000259" key="1">
    <source>
        <dbReference type="Pfam" id="PF00535"/>
    </source>
</evidence>
<keyword evidence="3" id="KW-1185">Reference proteome</keyword>
<dbReference type="AlphaFoldDB" id="A0A1D3TQD2"/>
<protein>
    <submittedName>
        <fullName evidence="2">Rhamnosyltransferase</fullName>
    </submittedName>
</protein>
<dbReference type="InterPro" id="IPR050834">
    <property type="entry name" value="Glycosyltransf_2"/>
</dbReference>
<dbReference type="PANTHER" id="PTHR43685:SF13">
    <property type="entry name" value="O ANTIGEN BIOSYNTHESIS RHAMNOSYLTRANSFERASE RFBN"/>
    <property type="match status" value="1"/>
</dbReference>
<organism evidence="2 3">
    <name type="scientific">Anaerobium acetethylicum</name>
    <dbReference type="NCBI Taxonomy" id="1619234"/>
    <lineage>
        <taxon>Bacteria</taxon>
        <taxon>Bacillati</taxon>
        <taxon>Bacillota</taxon>
        <taxon>Clostridia</taxon>
        <taxon>Lachnospirales</taxon>
        <taxon>Lachnospiraceae</taxon>
        <taxon>Anaerobium</taxon>
    </lineage>
</organism>
<gene>
    <name evidence="2" type="ORF">SAMN05421730_1002186</name>
</gene>
<feature type="domain" description="Glycosyltransferase 2-like" evidence="1">
    <location>
        <begin position="49"/>
        <end position="215"/>
    </location>
</feature>
<evidence type="ECO:0000313" key="3">
    <source>
        <dbReference type="Proteomes" id="UP000199315"/>
    </source>
</evidence>
<accession>A0A1D3TQD2</accession>
<dbReference type="EMBL" id="FMKA01000002">
    <property type="protein sequence ID" value="SCP95769.1"/>
    <property type="molecule type" value="Genomic_DNA"/>
</dbReference>